<keyword evidence="2" id="KW-1185">Reference proteome</keyword>
<organism evidence="1 2">
    <name type="scientific">Trametes sanguinea</name>
    <dbReference type="NCBI Taxonomy" id="158606"/>
    <lineage>
        <taxon>Eukaryota</taxon>
        <taxon>Fungi</taxon>
        <taxon>Dikarya</taxon>
        <taxon>Basidiomycota</taxon>
        <taxon>Agaricomycotina</taxon>
        <taxon>Agaricomycetes</taxon>
        <taxon>Polyporales</taxon>
        <taxon>Polyporaceae</taxon>
        <taxon>Trametes</taxon>
    </lineage>
</organism>
<comment type="caution">
    <text evidence="1">The sequence shown here is derived from an EMBL/GenBank/DDBJ whole genome shotgun (WGS) entry which is preliminary data.</text>
</comment>
<protein>
    <submittedName>
        <fullName evidence="1">Uncharacterized protein</fullName>
    </submittedName>
</protein>
<gene>
    <name evidence="1" type="ORF">NUW54_g7801</name>
</gene>
<evidence type="ECO:0000313" key="2">
    <source>
        <dbReference type="Proteomes" id="UP001144978"/>
    </source>
</evidence>
<name>A0ACC1PKC0_9APHY</name>
<dbReference type="EMBL" id="JANSHE010002310">
    <property type="protein sequence ID" value="KAJ2993011.1"/>
    <property type="molecule type" value="Genomic_DNA"/>
</dbReference>
<accession>A0ACC1PKC0</accession>
<evidence type="ECO:0000313" key="1">
    <source>
        <dbReference type="EMBL" id="KAJ2993011.1"/>
    </source>
</evidence>
<reference evidence="1" key="1">
    <citation type="submission" date="2022-08" db="EMBL/GenBank/DDBJ databases">
        <title>Genome Sequence of Pycnoporus sanguineus.</title>
        <authorList>
            <person name="Buettner E."/>
        </authorList>
    </citation>
    <scope>NUCLEOTIDE SEQUENCE</scope>
    <source>
        <strain evidence="1">CG-C14</strain>
    </source>
</reference>
<sequence>MRYHLAVAQYTRQGLKGKHWSLVAVARGRPQVEVYQLVGNTDTYKFDTKTVDLLRSASLCGGFEVGEIDGAHLDWLKETLSKIEIIKNDPNWHCQSWVIDAIRELRQPEHSDKVTIKPAITMRKIHAELAADEERWETGESNYFEDLIG</sequence>
<dbReference type="Proteomes" id="UP001144978">
    <property type="component" value="Unassembled WGS sequence"/>
</dbReference>
<proteinExistence type="predicted"/>